<evidence type="ECO:0000313" key="3">
    <source>
        <dbReference type="Proteomes" id="UP000094936"/>
    </source>
</evidence>
<keyword evidence="1" id="KW-0812">Transmembrane</keyword>
<gene>
    <name evidence="2" type="ORF">A8L45_18320</name>
</gene>
<dbReference type="Proteomes" id="UP000094936">
    <property type="component" value="Unassembled WGS sequence"/>
</dbReference>
<evidence type="ECO:0000256" key="1">
    <source>
        <dbReference type="SAM" id="Phobius"/>
    </source>
</evidence>
<reference evidence="2 3" key="1">
    <citation type="submission" date="2016-05" db="EMBL/GenBank/DDBJ databases">
        <title>Genomic Taxonomy of the Vibrionaceae.</title>
        <authorList>
            <person name="Gomez-Gil B."/>
            <person name="Enciso-Ibarra J."/>
        </authorList>
    </citation>
    <scope>NUCLEOTIDE SEQUENCE [LARGE SCALE GENOMIC DNA]</scope>
    <source>
        <strain evidence="2 3">CAIM 1920</strain>
    </source>
</reference>
<accession>A0A1C3ECS9</accession>
<comment type="caution">
    <text evidence="2">The sequence shown here is derived from an EMBL/GenBank/DDBJ whole genome shotgun (WGS) entry which is preliminary data.</text>
</comment>
<sequence length="75" mass="8119">MKFITLTPLFFLIAVLVIFPAWVAVESGLYAGLHFLRVVAIIALASSVIVGATYVLLAFGIYVVFKKYGLLPANS</sequence>
<feature type="transmembrane region" description="Helical" evidence="1">
    <location>
        <begin position="39"/>
        <end position="65"/>
    </location>
</feature>
<keyword evidence="3" id="KW-1185">Reference proteome</keyword>
<evidence type="ECO:0000313" key="2">
    <source>
        <dbReference type="EMBL" id="ODA30994.1"/>
    </source>
</evidence>
<keyword evidence="1" id="KW-1133">Transmembrane helix</keyword>
<name>A0A1C3ECS9_9GAMM</name>
<dbReference type="EMBL" id="LYBM01000042">
    <property type="protein sequence ID" value="ODA30994.1"/>
    <property type="molecule type" value="Genomic_DNA"/>
</dbReference>
<protein>
    <submittedName>
        <fullName evidence="2">Uncharacterized protein</fullName>
    </submittedName>
</protein>
<organism evidence="2 3">
    <name type="scientific">Veronia pacifica</name>
    <dbReference type="NCBI Taxonomy" id="1080227"/>
    <lineage>
        <taxon>Bacteria</taxon>
        <taxon>Pseudomonadati</taxon>
        <taxon>Pseudomonadota</taxon>
        <taxon>Gammaproteobacteria</taxon>
        <taxon>Vibrionales</taxon>
        <taxon>Vibrionaceae</taxon>
        <taxon>Veronia</taxon>
    </lineage>
</organism>
<keyword evidence="1" id="KW-0472">Membrane</keyword>
<dbReference type="AlphaFoldDB" id="A0A1C3ECS9"/>
<proteinExistence type="predicted"/>